<evidence type="ECO:0000256" key="1">
    <source>
        <dbReference type="ARBA" id="ARBA00004141"/>
    </source>
</evidence>
<keyword evidence="5" id="KW-0571">Peptide transport</keyword>
<name>A0AAD5T5K9_9FUNG</name>
<comment type="caution">
    <text evidence="10">The sequence shown here is derived from an EMBL/GenBank/DDBJ whole genome shotgun (WGS) entry which is preliminary data.</text>
</comment>
<feature type="transmembrane region" description="Helical" evidence="9">
    <location>
        <begin position="387"/>
        <end position="406"/>
    </location>
</feature>
<evidence type="ECO:0000256" key="2">
    <source>
        <dbReference type="ARBA" id="ARBA00008807"/>
    </source>
</evidence>
<evidence type="ECO:0000256" key="8">
    <source>
        <dbReference type="ARBA" id="ARBA00023136"/>
    </source>
</evidence>
<feature type="transmembrane region" description="Helical" evidence="9">
    <location>
        <begin position="213"/>
        <end position="235"/>
    </location>
</feature>
<evidence type="ECO:0000256" key="3">
    <source>
        <dbReference type="ARBA" id="ARBA00022448"/>
    </source>
</evidence>
<gene>
    <name evidence="10" type="ORF">HK100_009875</name>
</gene>
<keyword evidence="4 9" id="KW-0812">Transmembrane</keyword>
<feature type="transmembrane region" description="Helical" evidence="9">
    <location>
        <begin position="152"/>
        <end position="175"/>
    </location>
</feature>
<reference evidence="10" key="1">
    <citation type="submission" date="2020-05" db="EMBL/GenBank/DDBJ databases">
        <title>Phylogenomic resolution of chytrid fungi.</title>
        <authorList>
            <person name="Stajich J.E."/>
            <person name="Amses K."/>
            <person name="Simmons R."/>
            <person name="Seto K."/>
            <person name="Myers J."/>
            <person name="Bonds A."/>
            <person name="Quandt C.A."/>
            <person name="Barry K."/>
            <person name="Liu P."/>
            <person name="Grigoriev I."/>
            <person name="Longcore J.E."/>
            <person name="James T.Y."/>
        </authorList>
    </citation>
    <scope>NUCLEOTIDE SEQUENCE</scope>
    <source>
        <strain evidence="10">JEL0513</strain>
    </source>
</reference>
<evidence type="ECO:0000256" key="9">
    <source>
        <dbReference type="SAM" id="Phobius"/>
    </source>
</evidence>
<evidence type="ECO:0000256" key="6">
    <source>
        <dbReference type="ARBA" id="ARBA00022927"/>
    </source>
</evidence>
<feature type="transmembrane region" description="Helical" evidence="9">
    <location>
        <begin position="242"/>
        <end position="269"/>
    </location>
</feature>
<evidence type="ECO:0000313" key="11">
    <source>
        <dbReference type="Proteomes" id="UP001211907"/>
    </source>
</evidence>
<comment type="subcellular location">
    <subcellularLocation>
        <location evidence="1">Membrane</location>
        <topology evidence="1">Multi-pass membrane protein</topology>
    </subcellularLocation>
</comment>
<keyword evidence="11" id="KW-1185">Reference proteome</keyword>
<dbReference type="AlphaFoldDB" id="A0AAD5T5K9"/>
<evidence type="ECO:0000256" key="7">
    <source>
        <dbReference type="ARBA" id="ARBA00022989"/>
    </source>
</evidence>
<evidence type="ECO:0000256" key="4">
    <source>
        <dbReference type="ARBA" id="ARBA00022692"/>
    </source>
</evidence>
<sequence>MDSGVFHAGVGVNSNGVPNKAGVMTSFNAVASSANIGVGVLATTFDWAYVTSTYVTYPFWATCVNLFGTAFIQWIIVPVLWANDEWGLKNDITYDGVNPLLNSVRLFNGNPNSTTHGLGKRVVPSFFYNASDNYNLNLTAYNDVAPIHLTTFFAVTYGTSFLTITAAISHVSIWYGKDIYRQTLNAFRQVRDEVDAQDVHVKLMEAYPDSLDWVYLAFLGVTTILAIAVSVWTPFNMPWWGIFFNLFLVAIFILPMGIIQAVAGFPLYLNVLTEFLIGLMLPGQTLAVMAFKSWGTNNLIQALYLVSDLKLGQYLHIAPYAMVSVQFIGTFINAIVSVVVAYYLMYNAGNLLGTDQWQYLGYLTFYNAGGIWGAIGPQRFFGVGSIYEKMLWCFLVGAISPLIPWLGNKFLVKSKYWHYINFPLIYSIYGAGGYQVTIVTQFVIAYVGQVYIFGHHREWYQKYMYVVGTAFDSSSAITILIISILGIYNLSFPYHNVFNPATDIDYYCWPDYGYLDFGCEYYLENGQNTTSTGVLCVQA</sequence>
<feature type="transmembrane region" description="Helical" evidence="9">
    <location>
        <begin position="317"/>
        <end position="345"/>
    </location>
</feature>
<evidence type="ECO:0000313" key="10">
    <source>
        <dbReference type="EMBL" id="KAJ3127216.1"/>
    </source>
</evidence>
<dbReference type="InterPro" id="IPR004648">
    <property type="entry name" value="Oligpept_transpt"/>
</dbReference>
<keyword evidence="8 9" id="KW-0472">Membrane</keyword>
<organism evidence="10 11">
    <name type="scientific">Physocladia obscura</name>
    <dbReference type="NCBI Taxonomy" id="109957"/>
    <lineage>
        <taxon>Eukaryota</taxon>
        <taxon>Fungi</taxon>
        <taxon>Fungi incertae sedis</taxon>
        <taxon>Chytridiomycota</taxon>
        <taxon>Chytridiomycota incertae sedis</taxon>
        <taxon>Chytridiomycetes</taxon>
        <taxon>Chytridiales</taxon>
        <taxon>Chytriomycetaceae</taxon>
        <taxon>Physocladia</taxon>
    </lineage>
</organism>
<dbReference type="InterPro" id="IPR004813">
    <property type="entry name" value="OPT"/>
</dbReference>
<feature type="transmembrane region" description="Helical" evidence="9">
    <location>
        <begin position="465"/>
        <end position="488"/>
    </location>
</feature>
<evidence type="ECO:0008006" key="12">
    <source>
        <dbReference type="Google" id="ProtNLM"/>
    </source>
</evidence>
<dbReference type="Proteomes" id="UP001211907">
    <property type="component" value="Unassembled WGS sequence"/>
</dbReference>
<feature type="transmembrane region" description="Helical" evidence="9">
    <location>
        <begin position="59"/>
        <end position="81"/>
    </location>
</feature>
<dbReference type="GO" id="GO:0015031">
    <property type="term" value="P:protein transport"/>
    <property type="evidence" value="ECO:0007669"/>
    <property type="project" value="UniProtKB-KW"/>
</dbReference>
<keyword evidence="7 9" id="KW-1133">Transmembrane helix</keyword>
<dbReference type="NCBIfam" id="TIGR00728">
    <property type="entry name" value="OPT_sfam"/>
    <property type="match status" value="1"/>
</dbReference>
<feature type="transmembrane region" description="Helical" evidence="9">
    <location>
        <begin position="357"/>
        <end position="375"/>
    </location>
</feature>
<comment type="similarity">
    <text evidence="2">Belongs to the oligopeptide OPT transporter family.</text>
</comment>
<dbReference type="PANTHER" id="PTHR22601">
    <property type="entry name" value="ISP4 LIKE PROTEIN"/>
    <property type="match status" value="1"/>
</dbReference>
<dbReference type="GO" id="GO:0016020">
    <property type="term" value="C:membrane"/>
    <property type="evidence" value="ECO:0007669"/>
    <property type="project" value="UniProtKB-SubCell"/>
</dbReference>
<proteinExistence type="inferred from homology"/>
<feature type="transmembrane region" description="Helical" evidence="9">
    <location>
        <begin position="275"/>
        <end position="296"/>
    </location>
</feature>
<keyword evidence="3" id="KW-0813">Transport</keyword>
<dbReference type="EMBL" id="JADGJH010000523">
    <property type="protein sequence ID" value="KAJ3127216.1"/>
    <property type="molecule type" value="Genomic_DNA"/>
</dbReference>
<feature type="transmembrane region" description="Helical" evidence="9">
    <location>
        <begin position="426"/>
        <end position="453"/>
    </location>
</feature>
<keyword evidence="6" id="KW-0653">Protein transport</keyword>
<dbReference type="GO" id="GO:0035673">
    <property type="term" value="F:oligopeptide transmembrane transporter activity"/>
    <property type="evidence" value="ECO:0007669"/>
    <property type="project" value="InterPro"/>
</dbReference>
<protein>
    <recommendedName>
        <fullName evidence="12">OPT superfamily oligopeptide transporter</fullName>
    </recommendedName>
</protein>
<accession>A0AAD5T5K9</accession>
<dbReference type="Pfam" id="PF03169">
    <property type="entry name" value="OPT"/>
    <property type="match status" value="1"/>
</dbReference>
<evidence type="ECO:0000256" key="5">
    <source>
        <dbReference type="ARBA" id="ARBA00022856"/>
    </source>
</evidence>